<dbReference type="PANTHER" id="PTHR12992:SF44">
    <property type="entry name" value="NUDIX HYDROLASE DOMAIN-CONTAINING PROTEIN"/>
    <property type="match status" value="1"/>
</dbReference>
<reference evidence="3 4" key="1">
    <citation type="submission" date="2016-07" db="EMBL/GenBank/DDBJ databases">
        <title>Pervasive Adenine N6-methylation of Active Genes in Fungi.</title>
        <authorList>
            <consortium name="DOE Joint Genome Institute"/>
            <person name="Mondo S.J."/>
            <person name="Dannebaum R.O."/>
            <person name="Kuo R.C."/>
            <person name="Labutti K."/>
            <person name="Haridas S."/>
            <person name="Kuo A."/>
            <person name="Salamov A."/>
            <person name="Ahrendt S.R."/>
            <person name="Lipzen A."/>
            <person name="Sullivan W."/>
            <person name="Andreopoulos W.B."/>
            <person name="Clum A."/>
            <person name="Lindquist E."/>
            <person name="Daum C."/>
            <person name="Ramamoorthy G.K."/>
            <person name="Gryganskyi A."/>
            <person name="Culley D."/>
            <person name="Magnuson J.K."/>
            <person name="James T.Y."/>
            <person name="O'Malley M.A."/>
            <person name="Stajich J.E."/>
            <person name="Spatafora J.W."/>
            <person name="Visel A."/>
            <person name="Grigoriev I.V."/>
        </authorList>
    </citation>
    <scope>NUCLEOTIDE SEQUENCE [LARGE SCALE GENOMIC DNA]</scope>
    <source>
        <strain evidence="3 4">ATCC 12442</strain>
    </source>
</reference>
<dbReference type="STRING" id="61395.A0A1Y1WBJ0"/>
<dbReference type="GO" id="GO:0010945">
    <property type="term" value="F:coenzyme A diphosphatase activity"/>
    <property type="evidence" value="ECO:0007669"/>
    <property type="project" value="InterPro"/>
</dbReference>
<dbReference type="InterPro" id="IPR000086">
    <property type="entry name" value="NUDIX_hydrolase_dom"/>
</dbReference>
<keyword evidence="4" id="KW-1185">Reference proteome</keyword>
<dbReference type="Gene3D" id="3.90.79.10">
    <property type="entry name" value="Nucleoside Triphosphate Pyrophosphohydrolase"/>
    <property type="match status" value="1"/>
</dbReference>
<dbReference type="Pfam" id="PF00293">
    <property type="entry name" value="NUDIX"/>
    <property type="match status" value="1"/>
</dbReference>
<sequence>MSTNVLEIPHTEIISQLARHLSSIPPRRSQFHKRGSVAIVLRLHADQLPRYTSRASQLQSLHAFLAHKDVRAARAQVLYIQRAAYPGDPWSGHIGFPGGKREDSDRDDKMTAVRETQEELGLDIGGEGFEYLGELDTCHAYMWFNLQTMMVVVPHVFLQVVGRTPELRVSAEVASAHWIDLGQLLKRVQTPCAPFTEEYRSIPLDVAARVFPRSRQKWWYWVMERVLGTTHYTVLPLEFAREFSVVRSQNRGSVNARYRDVRFASDKELFLWGISLEITSGLVDLALPASAALHPAYVSVASPWPQMDRRMWADVNWITNALHAHVWGPRRRKPYKVTGLDFFRAHAYALRLALGLSLAARAWAVYYVARTVQRLLAK</sequence>
<dbReference type="PANTHER" id="PTHR12992">
    <property type="entry name" value="NUDIX HYDROLASE"/>
    <property type="match status" value="1"/>
</dbReference>
<keyword evidence="1" id="KW-1133">Transmembrane helix</keyword>
<keyword evidence="1" id="KW-0812">Transmembrane</keyword>
<evidence type="ECO:0000313" key="4">
    <source>
        <dbReference type="Proteomes" id="UP000193922"/>
    </source>
</evidence>
<feature type="transmembrane region" description="Helical" evidence="1">
    <location>
        <begin position="348"/>
        <end position="369"/>
    </location>
</feature>
<dbReference type="GeneID" id="63803979"/>
<dbReference type="CDD" id="cd03426">
    <property type="entry name" value="NUDIX_CoAse_Nudt7"/>
    <property type="match status" value="1"/>
</dbReference>
<feature type="domain" description="Nudix hydrolase" evidence="2">
    <location>
        <begin position="56"/>
        <end position="205"/>
    </location>
</feature>
<gene>
    <name evidence="3" type="ORF">DL89DRAFT_267010</name>
</gene>
<dbReference type="RefSeq" id="XP_040744488.1">
    <property type="nucleotide sequence ID" value="XM_040887331.1"/>
</dbReference>
<dbReference type="OrthoDB" id="77989at2759"/>
<evidence type="ECO:0000313" key="3">
    <source>
        <dbReference type="EMBL" id="ORX70909.1"/>
    </source>
</evidence>
<protein>
    <recommendedName>
        <fullName evidence="2">Nudix hydrolase domain-containing protein</fullName>
    </recommendedName>
</protein>
<dbReference type="PROSITE" id="PS51462">
    <property type="entry name" value="NUDIX"/>
    <property type="match status" value="1"/>
</dbReference>
<comment type="caution">
    <text evidence="3">The sequence shown here is derived from an EMBL/GenBank/DDBJ whole genome shotgun (WGS) entry which is preliminary data.</text>
</comment>
<dbReference type="Proteomes" id="UP000193922">
    <property type="component" value="Unassembled WGS sequence"/>
</dbReference>
<evidence type="ECO:0000259" key="2">
    <source>
        <dbReference type="PROSITE" id="PS51462"/>
    </source>
</evidence>
<dbReference type="EMBL" id="MCFD01000005">
    <property type="protein sequence ID" value="ORX70909.1"/>
    <property type="molecule type" value="Genomic_DNA"/>
</dbReference>
<dbReference type="InterPro" id="IPR045121">
    <property type="entry name" value="CoAse"/>
</dbReference>
<organism evidence="3 4">
    <name type="scientific">Linderina pennispora</name>
    <dbReference type="NCBI Taxonomy" id="61395"/>
    <lineage>
        <taxon>Eukaryota</taxon>
        <taxon>Fungi</taxon>
        <taxon>Fungi incertae sedis</taxon>
        <taxon>Zoopagomycota</taxon>
        <taxon>Kickxellomycotina</taxon>
        <taxon>Kickxellomycetes</taxon>
        <taxon>Kickxellales</taxon>
        <taxon>Kickxellaceae</taxon>
        <taxon>Linderina</taxon>
    </lineage>
</organism>
<dbReference type="SUPFAM" id="SSF55811">
    <property type="entry name" value="Nudix"/>
    <property type="match status" value="1"/>
</dbReference>
<accession>A0A1Y1WBJ0</accession>
<proteinExistence type="predicted"/>
<dbReference type="InterPro" id="IPR015797">
    <property type="entry name" value="NUDIX_hydrolase-like_dom_sf"/>
</dbReference>
<dbReference type="AlphaFoldDB" id="A0A1Y1WBJ0"/>
<evidence type="ECO:0000256" key="1">
    <source>
        <dbReference type="SAM" id="Phobius"/>
    </source>
</evidence>
<keyword evidence="1" id="KW-0472">Membrane</keyword>
<name>A0A1Y1WBJ0_9FUNG</name>